<dbReference type="GeneID" id="122133035"/>
<feature type="compositionally biased region" description="Basic residues" evidence="3">
    <location>
        <begin position="291"/>
        <end position="306"/>
    </location>
</feature>
<dbReference type="Proteomes" id="UP000515152">
    <property type="component" value="Chromosome 7"/>
</dbReference>
<dbReference type="Pfam" id="PF14916">
    <property type="entry name" value="CCDC92"/>
    <property type="match status" value="1"/>
</dbReference>
<sequence length="306" mass="34185">MSTSNLPPLRNLPNWSRVGTLDKTRYPRLFPRDCSTNAPHLDSTVKGRTFPRAMNSDLTRIASLEKDVIFLQQQHKETLEKLHNEIDALKRENRELQYQLIMETNQLSKESHTASSLQAGGSGSELEPSQCPDGSSLLLAPHGWDGASNIVDHSGAPSQEPEAVGGPLISLDPLRVHSHPSELPRAPTLQECELVIRQLCRANKLQAQELLQLRAVLKDIVLNKKKVSDEAYSQTKAFLSDCPREGYERLPKIAQRPATKIPPQAQASEGERLVLPSIRHSCNSLTERQKRAQAIHKTRLRKTVDS</sequence>
<evidence type="ECO:0000259" key="4">
    <source>
        <dbReference type="Pfam" id="PF14916"/>
    </source>
</evidence>
<evidence type="ECO:0000256" key="3">
    <source>
        <dbReference type="SAM" id="MobiDB-lite"/>
    </source>
</evidence>
<feature type="coiled-coil region" evidence="2">
    <location>
        <begin position="61"/>
        <end position="106"/>
    </location>
</feature>
<name>A0A8M1KJK6_CLUHA</name>
<proteinExistence type="predicted"/>
<feature type="region of interest" description="Disordered" evidence="3">
    <location>
        <begin position="286"/>
        <end position="306"/>
    </location>
</feature>
<dbReference type="KEGG" id="char:122133035"/>
<dbReference type="AlphaFoldDB" id="A0A8M1KJK6"/>
<evidence type="ECO:0000259" key="5">
    <source>
        <dbReference type="Pfam" id="PF14917"/>
    </source>
</evidence>
<dbReference type="PANTHER" id="PTHR14882">
    <property type="entry name" value="COILED-COIL DOMAIN-CONTAINING 74A"/>
    <property type="match status" value="1"/>
</dbReference>
<feature type="region of interest" description="Disordered" evidence="3">
    <location>
        <begin position="107"/>
        <end position="138"/>
    </location>
</feature>
<dbReference type="InterPro" id="IPR039496">
    <property type="entry name" value="CCDC92/74_N"/>
</dbReference>
<keyword evidence="6" id="KW-1185">Reference proteome</keyword>
<organism evidence="6 7">
    <name type="scientific">Clupea harengus</name>
    <name type="common">Atlantic herring</name>
    <dbReference type="NCBI Taxonomy" id="7950"/>
    <lineage>
        <taxon>Eukaryota</taxon>
        <taxon>Metazoa</taxon>
        <taxon>Chordata</taxon>
        <taxon>Craniata</taxon>
        <taxon>Vertebrata</taxon>
        <taxon>Euteleostomi</taxon>
        <taxon>Actinopterygii</taxon>
        <taxon>Neopterygii</taxon>
        <taxon>Teleostei</taxon>
        <taxon>Clupei</taxon>
        <taxon>Clupeiformes</taxon>
        <taxon>Clupeoidei</taxon>
        <taxon>Clupeidae</taxon>
        <taxon>Clupea</taxon>
    </lineage>
</organism>
<evidence type="ECO:0000256" key="2">
    <source>
        <dbReference type="SAM" id="Coils"/>
    </source>
</evidence>
<evidence type="ECO:0000256" key="1">
    <source>
        <dbReference type="ARBA" id="ARBA00023054"/>
    </source>
</evidence>
<feature type="compositionally biased region" description="Polar residues" evidence="3">
    <location>
        <begin position="107"/>
        <end position="119"/>
    </location>
</feature>
<dbReference type="PANTHER" id="PTHR14882:SF5">
    <property type="entry name" value="COILED-COIL DOMAIN CONTAINING 74A"/>
    <property type="match status" value="1"/>
</dbReference>
<feature type="domain" description="Coiled coil protein 74 C-terminal" evidence="5">
    <location>
        <begin position="179"/>
        <end position="302"/>
    </location>
</feature>
<protein>
    <submittedName>
        <fullName evidence="7">Coiled-coil domain-containing protein 74A</fullName>
    </submittedName>
</protein>
<gene>
    <name evidence="7" type="primary">LOC122133035</name>
</gene>
<dbReference type="RefSeq" id="XP_042564251.1">
    <property type="nucleotide sequence ID" value="XM_042708317.1"/>
</dbReference>
<dbReference type="OrthoDB" id="2155209at2759"/>
<feature type="domain" description="CCDC92/74 N-terminal" evidence="4">
    <location>
        <begin position="59"/>
        <end position="111"/>
    </location>
</feature>
<accession>A0A8M1KJK6</accession>
<dbReference type="InterPro" id="IPR029422">
    <property type="entry name" value="CCDC74_C"/>
</dbReference>
<dbReference type="Pfam" id="PF14917">
    <property type="entry name" value="CCDC74_C"/>
    <property type="match status" value="1"/>
</dbReference>
<dbReference type="InterPro" id="IPR040370">
    <property type="entry name" value="CCDC74A/CCDC74B/CCDC92"/>
</dbReference>
<keyword evidence="1 2" id="KW-0175">Coiled coil</keyword>
<evidence type="ECO:0000313" key="7">
    <source>
        <dbReference type="RefSeq" id="XP_042564251.1"/>
    </source>
</evidence>
<reference evidence="7" key="1">
    <citation type="submission" date="2025-08" db="UniProtKB">
        <authorList>
            <consortium name="RefSeq"/>
        </authorList>
    </citation>
    <scope>IDENTIFICATION</scope>
</reference>
<evidence type="ECO:0000313" key="6">
    <source>
        <dbReference type="Proteomes" id="UP000515152"/>
    </source>
</evidence>